<feature type="compositionally biased region" description="Polar residues" evidence="1">
    <location>
        <begin position="155"/>
        <end position="167"/>
    </location>
</feature>
<dbReference type="eggNOG" id="ENOG502SSNS">
    <property type="taxonomic scope" value="Eukaryota"/>
</dbReference>
<feature type="region of interest" description="Disordered" evidence="1">
    <location>
        <begin position="478"/>
        <end position="497"/>
    </location>
</feature>
<dbReference type="Proteomes" id="UP000001861">
    <property type="component" value="Unassembled WGS sequence"/>
</dbReference>
<feature type="compositionally biased region" description="Pro residues" evidence="1">
    <location>
        <begin position="116"/>
        <end position="127"/>
    </location>
</feature>
<proteinExistence type="predicted"/>
<feature type="compositionally biased region" description="Polar residues" evidence="1">
    <location>
        <begin position="207"/>
        <end position="221"/>
    </location>
</feature>
<accession>D6RL70</accession>
<protein>
    <submittedName>
        <fullName evidence="2">Uncharacterized protein</fullName>
    </submittedName>
</protein>
<dbReference type="VEuPathDB" id="FungiDB:CC1G_14169"/>
<feature type="compositionally biased region" description="Polar residues" evidence="1">
    <location>
        <begin position="440"/>
        <end position="450"/>
    </location>
</feature>
<feature type="region of interest" description="Disordered" evidence="1">
    <location>
        <begin position="382"/>
        <end position="467"/>
    </location>
</feature>
<dbReference type="EMBL" id="AACS02000003">
    <property type="protein sequence ID" value="EFI28142.1"/>
    <property type="molecule type" value="Genomic_DNA"/>
</dbReference>
<dbReference type="KEGG" id="cci:CC1G_14169"/>
<feature type="region of interest" description="Disordered" evidence="1">
    <location>
        <begin position="635"/>
        <end position="662"/>
    </location>
</feature>
<dbReference type="OMA" id="WASDCTE"/>
<dbReference type="InParanoid" id="D6RL70"/>
<evidence type="ECO:0000313" key="3">
    <source>
        <dbReference type="Proteomes" id="UP000001861"/>
    </source>
</evidence>
<evidence type="ECO:0000256" key="1">
    <source>
        <dbReference type="SAM" id="MobiDB-lite"/>
    </source>
</evidence>
<dbReference type="RefSeq" id="XP_002911636.1">
    <property type="nucleotide sequence ID" value="XM_002911590.1"/>
</dbReference>
<organism evidence="2 3">
    <name type="scientific">Coprinopsis cinerea (strain Okayama-7 / 130 / ATCC MYA-4618 / FGSC 9003)</name>
    <name type="common">Inky cap fungus</name>
    <name type="synonym">Hormographiella aspergillata</name>
    <dbReference type="NCBI Taxonomy" id="240176"/>
    <lineage>
        <taxon>Eukaryota</taxon>
        <taxon>Fungi</taxon>
        <taxon>Dikarya</taxon>
        <taxon>Basidiomycota</taxon>
        <taxon>Agaricomycotina</taxon>
        <taxon>Agaricomycetes</taxon>
        <taxon>Agaricomycetidae</taxon>
        <taxon>Agaricales</taxon>
        <taxon>Agaricineae</taxon>
        <taxon>Psathyrellaceae</taxon>
        <taxon>Coprinopsis</taxon>
    </lineage>
</organism>
<feature type="compositionally biased region" description="Pro residues" evidence="1">
    <location>
        <begin position="385"/>
        <end position="395"/>
    </location>
</feature>
<gene>
    <name evidence="2" type="ORF">CC1G_14169</name>
</gene>
<dbReference type="GeneID" id="9379716"/>
<feature type="compositionally biased region" description="Basic and acidic residues" evidence="1">
    <location>
        <begin position="255"/>
        <end position="268"/>
    </location>
</feature>
<dbReference type="OrthoDB" id="3215534at2759"/>
<sequence length="662" mass="72959">MRPFVPRSDDEDGDGDNEMPPIADDDTPPPPDRPLIRQGLAFGASAFGTIGTPSIIPAATTIETYQAKLPEPTKATIYLPGQAPVQPPPPKRKRKKKNEEFKAQSGRFRLEAYSPAPTPAPMVQPPPVMHAEGSYATMFRGVPQYPQYPRFDSPVASSGTLTDTNTIPVPTPPRKSKPKKTGESKKKAAPVPAVAMTQPVPHAQHVPPSSSPVRTSMSEVQPTPPPGSGRSYYRHDYDAGKPKEQNAVVTSSSSHHTEGHAIHSDPPRSPKHSRRPLRMVTVLVQDIRSGITDYQLVEVMVPLKPHEHPEDGFWADAEHIIDKWQKSPARVDGPARVYTLRGKYRQILLRVSASNEDDYSSMNVLIAPDRTINVVVEPLPMSGTLPPPPKIPPDLLPAEWDSSHEPADNPEPVSETALVTTRQHSPFPDSDTLDGDVTVTKHQTSLSPPASSHRVVESSEPAGTSARVIEPSRGTVVTRPLPRRGYETPDSDAEPDEVDKAICKATSQLLLKDPGWKEYFKFRGRPASVPNMLHQYRFVKRLMDEFAGMTAPFQSRHFLIEEKHIIGGLHIEDEDGKFASSCKETLGLLELYGPGGKCYENPEVVKLVNNNDPPEYNAKPIKRLLHLLRDVDKKWKEENPEVEQASSERDGDGSDTSESPNS</sequence>
<feature type="region of interest" description="Disordered" evidence="1">
    <location>
        <begin position="1"/>
        <end position="37"/>
    </location>
</feature>
<feature type="compositionally biased region" description="Basic and acidic residues" evidence="1">
    <location>
        <begin position="233"/>
        <end position="244"/>
    </location>
</feature>
<feature type="region of interest" description="Disordered" evidence="1">
    <location>
        <begin position="150"/>
        <end position="275"/>
    </location>
</feature>
<reference evidence="2 3" key="1">
    <citation type="journal article" date="2010" name="Proc. Natl. Acad. Sci. U.S.A.">
        <title>Insights into evolution of multicellular fungi from the assembled chromosomes of the mushroom Coprinopsis cinerea (Coprinus cinereus).</title>
        <authorList>
            <person name="Stajich J.E."/>
            <person name="Wilke S.K."/>
            <person name="Ahren D."/>
            <person name="Au C.H."/>
            <person name="Birren B.W."/>
            <person name="Borodovsky M."/>
            <person name="Burns C."/>
            <person name="Canback B."/>
            <person name="Casselton L.A."/>
            <person name="Cheng C.K."/>
            <person name="Deng J."/>
            <person name="Dietrich F.S."/>
            <person name="Fargo D.C."/>
            <person name="Farman M.L."/>
            <person name="Gathman A.C."/>
            <person name="Goldberg J."/>
            <person name="Guigo R."/>
            <person name="Hoegger P.J."/>
            <person name="Hooker J.B."/>
            <person name="Huggins A."/>
            <person name="James T.Y."/>
            <person name="Kamada T."/>
            <person name="Kilaru S."/>
            <person name="Kodira C."/>
            <person name="Kues U."/>
            <person name="Kupfer D."/>
            <person name="Kwan H.S."/>
            <person name="Lomsadze A."/>
            <person name="Li W."/>
            <person name="Lilly W.W."/>
            <person name="Ma L.J."/>
            <person name="Mackey A.J."/>
            <person name="Manning G."/>
            <person name="Martin F."/>
            <person name="Muraguchi H."/>
            <person name="Natvig D.O."/>
            <person name="Palmerini H."/>
            <person name="Ramesh M.A."/>
            <person name="Rehmeyer C.J."/>
            <person name="Roe B.A."/>
            <person name="Shenoy N."/>
            <person name="Stanke M."/>
            <person name="Ter-Hovhannisyan V."/>
            <person name="Tunlid A."/>
            <person name="Velagapudi R."/>
            <person name="Vision T.J."/>
            <person name="Zeng Q."/>
            <person name="Zolan M.E."/>
            <person name="Pukkila P.J."/>
        </authorList>
    </citation>
    <scope>NUCLEOTIDE SEQUENCE [LARGE SCALE GENOMIC DNA]</scope>
    <source>
        <strain evidence="3">Okayama-7 / 130 / ATCC MYA-4618 / FGSC 9003</strain>
    </source>
</reference>
<evidence type="ECO:0000313" key="2">
    <source>
        <dbReference type="EMBL" id="EFI28142.1"/>
    </source>
</evidence>
<feature type="region of interest" description="Disordered" evidence="1">
    <location>
        <begin position="73"/>
        <end position="127"/>
    </location>
</feature>
<comment type="caution">
    <text evidence="2">The sequence shown here is derived from an EMBL/GenBank/DDBJ whole genome shotgun (WGS) entry which is preliminary data.</text>
</comment>
<name>D6RL70_COPC7</name>
<keyword evidence="3" id="KW-1185">Reference proteome</keyword>
<dbReference type="AlphaFoldDB" id="D6RL70"/>
<feature type="compositionally biased region" description="Acidic residues" evidence="1">
    <location>
        <begin position="9"/>
        <end position="27"/>
    </location>
</feature>
<dbReference type="HOGENOM" id="CLU_019707_0_0_1"/>